<keyword evidence="1" id="KW-0812">Transmembrane</keyword>
<reference evidence="3" key="2">
    <citation type="submission" date="2025-08" db="UniProtKB">
        <authorList>
            <consortium name="RefSeq"/>
        </authorList>
    </citation>
    <scope>IDENTIFICATION</scope>
    <source>
        <tissue evidence="3">Leaf</tissue>
    </source>
</reference>
<proteinExistence type="predicted"/>
<reference evidence="2" key="1">
    <citation type="journal article" date="2020" name="Plant Biotechnol. J.">
        <title>The pomegranate (Punica granatum L.) draft genome dissects genetic divergence between soft- and hard-seeded cultivars.</title>
        <authorList>
            <person name="Luo X."/>
            <person name="Li H."/>
            <person name="Wu Z."/>
            <person name="Yao W."/>
            <person name="Zhao P."/>
            <person name="Cao D."/>
            <person name="Yu H."/>
            <person name="Li K."/>
            <person name="Poudel K."/>
            <person name="Zhao D."/>
            <person name="Zhang F."/>
            <person name="Xia X."/>
            <person name="Chen L."/>
            <person name="Wang Q."/>
            <person name="Jing D."/>
            <person name="Cao S."/>
        </authorList>
    </citation>
    <scope>NUCLEOTIDE SEQUENCE [LARGE SCALE GENOMIC DNA]</scope>
    <source>
        <strain evidence="2">cv. Tunisia</strain>
    </source>
</reference>
<keyword evidence="1" id="KW-1133">Transmembrane helix</keyword>
<name>A0A6P8CV48_PUNGR</name>
<dbReference type="RefSeq" id="XP_031388627.1">
    <property type="nucleotide sequence ID" value="XM_031532767.1"/>
</dbReference>
<accession>A0A6P8CV48</accession>
<dbReference type="Proteomes" id="UP000515151">
    <property type="component" value="Chromosome 3"/>
</dbReference>
<feature type="transmembrane region" description="Helical" evidence="1">
    <location>
        <begin position="157"/>
        <end position="175"/>
    </location>
</feature>
<evidence type="ECO:0000313" key="3">
    <source>
        <dbReference type="RefSeq" id="XP_031388627.1"/>
    </source>
</evidence>
<dbReference type="AlphaFoldDB" id="A0A6P8CV48"/>
<evidence type="ECO:0000313" key="2">
    <source>
        <dbReference type="Proteomes" id="UP000515151"/>
    </source>
</evidence>
<gene>
    <name evidence="3" type="primary">LOC116201505</name>
</gene>
<sequence length="194" mass="22306">MVSFRFHINCLIIEKEQRVVQKWIGFLLLILVLPNSGTYNLQKRSFPSGFSVMQIGSAFMLSTFLSKSSSSGMVGCTIFIDGFLQEHLLMKFGFPYSTSYSYTNRIIWSLFPSNLLAEAVKLLANATSTPNDPEISWKGRMERAPNDTECVITINEIYLWLLATFFVRFFLAIYFDNILPNAFTPCYWTEKRPN</sequence>
<keyword evidence="1" id="KW-0472">Membrane</keyword>
<keyword evidence="2" id="KW-1185">Reference proteome</keyword>
<protein>
    <submittedName>
        <fullName evidence="3">ABC transporter A family member 2-like</fullName>
    </submittedName>
</protein>
<dbReference type="OrthoDB" id="1101426at2759"/>
<evidence type="ECO:0000256" key="1">
    <source>
        <dbReference type="SAM" id="Phobius"/>
    </source>
</evidence>
<organism evidence="2 3">
    <name type="scientific">Punica granatum</name>
    <name type="common">Pomegranate</name>
    <dbReference type="NCBI Taxonomy" id="22663"/>
    <lineage>
        <taxon>Eukaryota</taxon>
        <taxon>Viridiplantae</taxon>
        <taxon>Streptophyta</taxon>
        <taxon>Embryophyta</taxon>
        <taxon>Tracheophyta</taxon>
        <taxon>Spermatophyta</taxon>
        <taxon>Magnoliopsida</taxon>
        <taxon>eudicotyledons</taxon>
        <taxon>Gunneridae</taxon>
        <taxon>Pentapetalae</taxon>
        <taxon>rosids</taxon>
        <taxon>malvids</taxon>
        <taxon>Myrtales</taxon>
        <taxon>Lythraceae</taxon>
        <taxon>Punica</taxon>
    </lineage>
</organism>
<dbReference type="GeneID" id="116201505"/>